<keyword evidence="1" id="KW-1133">Transmembrane helix</keyword>
<dbReference type="EMBL" id="CP140153">
    <property type="protein sequence ID" value="WQH15667.1"/>
    <property type="molecule type" value="Genomic_DNA"/>
</dbReference>
<dbReference type="PANTHER" id="PTHR30503">
    <property type="entry name" value="INNER MEMBRANE PROTEIN YEDI"/>
    <property type="match status" value="1"/>
</dbReference>
<dbReference type="RefSeq" id="WP_322520693.1">
    <property type="nucleotide sequence ID" value="NZ_CP140153.1"/>
</dbReference>
<dbReference type="Pfam" id="PF05661">
    <property type="entry name" value="DUF808"/>
    <property type="match status" value="1"/>
</dbReference>
<evidence type="ECO:0000256" key="1">
    <source>
        <dbReference type="SAM" id="Phobius"/>
    </source>
</evidence>
<keyword evidence="3" id="KW-1185">Reference proteome</keyword>
<proteinExistence type="predicted"/>
<evidence type="ECO:0000313" key="3">
    <source>
        <dbReference type="Proteomes" id="UP001327459"/>
    </source>
</evidence>
<sequence>MPWIRDHPVPAALLISAFLPWLITPQMMLGGLFLCFEGAEKIRPPRGLD</sequence>
<gene>
    <name evidence="2" type="ORF">SR882_07805</name>
</gene>
<dbReference type="PANTHER" id="PTHR30503:SF3">
    <property type="entry name" value="INNER MEMBRANE PROTEIN YEDI"/>
    <property type="match status" value="1"/>
</dbReference>
<evidence type="ECO:0000313" key="2">
    <source>
        <dbReference type="EMBL" id="WQH15667.1"/>
    </source>
</evidence>
<accession>A0ABZ0YWR7</accession>
<keyword evidence="1" id="KW-0472">Membrane</keyword>
<protein>
    <submittedName>
        <fullName evidence="2">DUF808 family protein</fullName>
    </submittedName>
</protein>
<feature type="transmembrane region" description="Helical" evidence="1">
    <location>
        <begin position="12"/>
        <end position="36"/>
    </location>
</feature>
<dbReference type="Proteomes" id="UP001327459">
    <property type="component" value="Chromosome"/>
</dbReference>
<keyword evidence="1" id="KW-0812">Transmembrane</keyword>
<reference evidence="2 3" key="1">
    <citation type="submission" date="2023-11" db="EMBL/GenBank/DDBJ databases">
        <title>MicrobeMod: A computational toolkit for identifying prokaryotic methylation and restriction-modification with nanopore sequencing.</title>
        <authorList>
            <person name="Crits-Christoph A."/>
            <person name="Kang S.C."/>
            <person name="Lee H."/>
            <person name="Ostrov N."/>
        </authorList>
    </citation>
    <scope>NUCLEOTIDE SEQUENCE [LARGE SCALE GENOMIC DNA]</scope>
    <source>
        <strain evidence="2 3">ATCC 49870</strain>
    </source>
</reference>
<dbReference type="InterPro" id="IPR008526">
    <property type="entry name" value="YedI"/>
</dbReference>
<name>A0ABZ0YWR7_9GAMM</name>
<organism evidence="2 3">
    <name type="scientific">Guyparkeria halophila</name>
    <dbReference type="NCBI Taxonomy" id="47960"/>
    <lineage>
        <taxon>Bacteria</taxon>
        <taxon>Pseudomonadati</taxon>
        <taxon>Pseudomonadota</taxon>
        <taxon>Gammaproteobacteria</taxon>
        <taxon>Chromatiales</taxon>
        <taxon>Thioalkalibacteraceae</taxon>
        <taxon>Guyparkeria</taxon>
    </lineage>
</organism>